<evidence type="ECO:0000259" key="8">
    <source>
        <dbReference type="Pfam" id="PF10412"/>
    </source>
</evidence>
<evidence type="ECO:0000259" key="9">
    <source>
        <dbReference type="Pfam" id="PF12615"/>
    </source>
</evidence>
<feature type="transmembrane region" description="Helical" evidence="7">
    <location>
        <begin position="28"/>
        <end position="48"/>
    </location>
</feature>
<protein>
    <submittedName>
        <fullName evidence="10">Type IV conjugative transfer system coupling protein TraD</fullName>
    </submittedName>
</protein>
<gene>
    <name evidence="10" type="ORF">BWI95_22185</name>
</gene>
<organism evidence="10 11">
    <name type="scientific">Kosakonia cowanii JCM 10956 = DSM 18146</name>
    <dbReference type="NCBI Taxonomy" id="1300165"/>
    <lineage>
        <taxon>Bacteria</taxon>
        <taxon>Pseudomonadati</taxon>
        <taxon>Pseudomonadota</taxon>
        <taxon>Gammaproteobacteria</taxon>
        <taxon>Enterobacterales</taxon>
        <taxon>Enterobacteriaceae</taxon>
        <taxon>Kosakonia</taxon>
    </lineage>
</organism>
<dbReference type="InterPro" id="IPR022585">
    <property type="entry name" value="TraD_N"/>
</dbReference>
<comment type="subcellular location">
    <subcellularLocation>
        <location evidence="1">Cell membrane</location>
        <topology evidence="1">Multi-pass membrane protein</topology>
    </subcellularLocation>
</comment>
<keyword evidence="11" id="KW-1185">Reference proteome</keyword>
<dbReference type="RefSeq" id="WP_076770373.1">
    <property type="nucleotide sequence ID" value="NZ_CP019446.1"/>
</dbReference>
<geneLocation type="plasmid" evidence="10 11">
    <name>p888-76-1</name>
</geneLocation>
<dbReference type="GO" id="GO:0005886">
    <property type="term" value="C:plasma membrane"/>
    <property type="evidence" value="ECO:0007669"/>
    <property type="project" value="UniProtKB-SubCell"/>
</dbReference>
<evidence type="ECO:0000256" key="7">
    <source>
        <dbReference type="SAM" id="Phobius"/>
    </source>
</evidence>
<feature type="compositionally biased region" description="Basic and acidic residues" evidence="6">
    <location>
        <begin position="675"/>
        <end position="688"/>
    </location>
</feature>
<dbReference type="PANTHER" id="PTHR37937:SF1">
    <property type="entry name" value="CONJUGATIVE TRANSFER: DNA TRANSPORT"/>
    <property type="match status" value="1"/>
</dbReference>
<evidence type="ECO:0000256" key="3">
    <source>
        <dbReference type="ARBA" id="ARBA00022692"/>
    </source>
</evidence>
<proteinExistence type="predicted"/>
<keyword evidence="3 7" id="KW-0812">Transmembrane</keyword>
<dbReference type="Pfam" id="PF12615">
    <property type="entry name" value="TraD_N"/>
    <property type="match status" value="1"/>
</dbReference>
<feature type="compositionally biased region" description="Low complexity" evidence="6">
    <location>
        <begin position="620"/>
        <end position="639"/>
    </location>
</feature>
<feature type="compositionally biased region" description="Basic and acidic residues" evidence="6">
    <location>
        <begin position="792"/>
        <end position="805"/>
    </location>
</feature>
<dbReference type="Proteomes" id="UP000187148">
    <property type="component" value="Plasmid p888-76-1"/>
</dbReference>
<evidence type="ECO:0000256" key="6">
    <source>
        <dbReference type="SAM" id="MobiDB-lite"/>
    </source>
</evidence>
<feature type="compositionally biased region" description="Basic and acidic residues" evidence="6">
    <location>
        <begin position="827"/>
        <end position="836"/>
    </location>
</feature>
<dbReference type="InterPro" id="IPR014128">
    <property type="entry name" value="T4SS_TraD"/>
</dbReference>
<dbReference type="Pfam" id="PF10412">
    <property type="entry name" value="TrwB_AAD_bind"/>
    <property type="match status" value="1"/>
</dbReference>
<evidence type="ECO:0000313" key="11">
    <source>
        <dbReference type="Proteomes" id="UP000187148"/>
    </source>
</evidence>
<dbReference type="PANTHER" id="PTHR37937">
    <property type="entry name" value="CONJUGATIVE TRANSFER: DNA TRANSPORT"/>
    <property type="match status" value="1"/>
</dbReference>
<evidence type="ECO:0000256" key="4">
    <source>
        <dbReference type="ARBA" id="ARBA00022989"/>
    </source>
</evidence>
<keyword evidence="5 7" id="KW-0472">Membrane</keyword>
<accession>A0A830ZB42</accession>
<feature type="domain" description="Type IV secretion system coupling protein TraD DNA-binding" evidence="8">
    <location>
        <begin position="181"/>
        <end position="568"/>
    </location>
</feature>
<keyword evidence="4 7" id="KW-1133">Transmembrane helix</keyword>
<name>A0A830ZB42_9ENTR</name>
<dbReference type="NCBIfam" id="TIGR02759">
    <property type="entry name" value="TraD_Ftype"/>
    <property type="match status" value="1"/>
</dbReference>
<dbReference type="Gene3D" id="3.40.50.300">
    <property type="entry name" value="P-loop containing nucleotide triphosphate hydrolases"/>
    <property type="match status" value="2"/>
</dbReference>
<dbReference type="KEGG" id="kco:BWI95_22185"/>
<dbReference type="InterPro" id="IPR027417">
    <property type="entry name" value="P-loop_NTPase"/>
</dbReference>
<evidence type="ECO:0000256" key="5">
    <source>
        <dbReference type="ARBA" id="ARBA00023136"/>
    </source>
</evidence>
<keyword evidence="10" id="KW-0614">Plasmid</keyword>
<dbReference type="InterPro" id="IPR019476">
    <property type="entry name" value="T4SS_TraD_DNA-bd"/>
</dbReference>
<feature type="transmembrane region" description="Helical" evidence="7">
    <location>
        <begin position="122"/>
        <end position="143"/>
    </location>
</feature>
<evidence type="ECO:0000256" key="2">
    <source>
        <dbReference type="ARBA" id="ARBA00022475"/>
    </source>
</evidence>
<sequence length="836" mass="94207">MSFKGKNLTQGGQMTAYRWRMFLQVNNWIGYWVFLLFGAITACLFFWLTPQEMLDNGSWYWFARVNESFIDLMPAGQGKFYEIHYFYAPTSTTMTLKMTLQQMLKDPYMQFMGDRLAGHLQTAAAIAGAVSMAVFAGVAWYIARIGKQESEDEYLSGMKLTEIASEVNALLRKNGELSDLRVGDLHLVKNAEVMNFLIHGTIGVGKSTAIRWLLDIIRRRGDRAIIYDSGCTFIETHYNPDKDFILNPHDERCANWQLWEECVDVIDFENFATSLIPVEGESDPFWVSSSRTIASDLAIRMSADPERSIEKFLKTLLSLSMKSLREYLANTPAANLVEEKIEKTAISIRSVVTNYAKALRFLQGLDNGTRPSFTIRNWMTSEQYSDSWLFISTQARHRKSVRPLISMWMSMATLYLQSMGENADRRVWFIMDEAPSLQRIPQFEETLAEGRKFGGCFVIGIQNMPQLINSYGREVAKAIFDLLNTRIYGRSPSAEVAKMVEEELGNQRRREAREQNSYGLDQVRDGISIGKDKVSQPIVDYEEVMQLRNLKFYVRLPGEYPVVKLALKYRKTKKRNIGLIERNIRDALSPELEKVIRENERDTALAGLVFPTGEEHLEKAAAQQQAQPSGQPVSPAPAATPSQRAQPARKEAVQPQASEPVESVPAPAPRITAPEPHRDNAETQRDVRSVPPAPVSETPVPVRVTARPTPETLPGNALSVLARATGRERDAETPPGGALDLLNRARRKPAATDGNSEESGGEAQELRMQVTQLENGGLELKTAGQPGTASGHHNEDGNTRQRMEREEENILVNRHPEDPGFDEADFERDYDGEPER</sequence>
<dbReference type="CDD" id="cd01127">
    <property type="entry name" value="TrwB_TraG_TraD_VirD4"/>
    <property type="match status" value="1"/>
</dbReference>
<keyword evidence="2" id="KW-1003">Cell membrane</keyword>
<feature type="compositionally biased region" description="Low complexity" evidence="6">
    <location>
        <begin position="697"/>
        <end position="712"/>
    </location>
</feature>
<evidence type="ECO:0000256" key="1">
    <source>
        <dbReference type="ARBA" id="ARBA00004651"/>
    </source>
</evidence>
<reference evidence="10 11" key="1">
    <citation type="submission" date="2017-01" db="EMBL/GenBank/DDBJ databases">
        <authorList>
            <person name="Cao J.-M."/>
        </authorList>
    </citation>
    <scope>NUCLEOTIDE SEQUENCE [LARGE SCALE GENOMIC DNA]</scope>
    <source>
        <strain evidence="10 11">888-76</strain>
        <plasmid evidence="10 11">p888-76-1</plasmid>
    </source>
</reference>
<dbReference type="SUPFAM" id="SSF52540">
    <property type="entry name" value="P-loop containing nucleoside triphosphate hydrolases"/>
    <property type="match status" value="1"/>
</dbReference>
<dbReference type="AlphaFoldDB" id="A0A830ZB42"/>
<feature type="region of interest" description="Disordered" evidence="6">
    <location>
        <begin position="617"/>
        <end position="836"/>
    </location>
</feature>
<evidence type="ECO:0000313" key="10">
    <source>
        <dbReference type="EMBL" id="APZ07763.1"/>
    </source>
</evidence>
<dbReference type="InterPro" id="IPR051539">
    <property type="entry name" value="T4SS-coupling_protein"/>
</dbReference>
<feature type="domain" description="TraD coupling protein N-terminal" evidence="9">
    <location>
        <begin position="32"/>
        <end position="135"/>
    </location>
</feature>
<dbReference type="EMBL" id="CP019446">
    <property type="protein sequence ID" value="APZ07763.1"/>
    <property type="molecule type" value="Genomic_DNA"/>
</dbReference>